<comment type="caution">
    <text evidence="1">The sequence shown here is derived from an EMBL/GenBank/DDBJ whole genome shotgun (WGS) entry which is preliminary data.</text>
</comment>
<evidence type="ECO:0000313" key="2">
    <source>
        <dbReference type="Proteomes" id="UP000799755"/>
    </source>
</evidence>
<dbReference type="EMBL" id="MU003533">
    <property type="protein sequence ID" value="KAF2464935.1"/>
    <property type="molecule type" value="Genomic_DNA"/>
</dbReference>
<protein>
    <submittedName>
        <fullName evidence="1">Uncharacterized protein</fullName>
    </submittedName>
</protein>
<evidence type="ECO:0000313" key="1">
    <source>
        <dbReference type="EMBL" id="KAF2464935.1"/>
    </source>
</evidence>
<name>A0ACB6QEK6_9PLEO</name>
<dbReference type="Proteomes" id="UP000799755">
    <property type="component" value="Unassembled WGS sequence"/>
</dbReference>
<reference evidence="1" key="1">
    <citation type="journal article" date="2020" name="Stud. Mycol.">
        <title>101 Dothideomycetes genomes: a test case for predicting lifestyles and emergence of pathogens.</title>
        <authorList>
            <person name="Haridas S."/>
            <person name="Albert R."/>
            <person name="Binder M."/>
            <person name="Bloem J."/>
            <person name="Labutti K."/>
            <person name="Salamov A."/>
            <person name="Andreopoulos B."/>
            <person name="Baker S."/>
            <person name="Barry K."/>
            <person name="Bills G."/>
            <person name="Bluhm B."/>
            <person name="Cannon C."/>
            <person name="Castanera R."/>
            <person name="Culley D."/>
            <person name="Daum C."/>
            <person name="Ezra D."/>
            <person name="Gonzalez J."/>
            <person name="Henrissat B."/>
            <person name="Kuo A."/>
            <person name="Liang C."/>
            <person name="Lipzen A."/>
            <person name="Lutzoni F."/>
            <person name="Magnuson J."/>
            <person name="Mondo S."/>
            <person name="Nolan M."/>
            <person name="Ohm R."/>
            <person name="Pangilinan J."/>
            <person name="Park H.-J."/>
            <person name="Ramirez L."/>
            <person name="Alfaro M."/>
            <person name="Sun H."/>
            <person name="Tritt A."/>
            <person name="Yoshinaga Y."/>
            <person name="Zwiers L.-H."/>
            <person name="Turgeon B."/>
            <person name="Goodwin S."/>
            <person name="Spatafora J."/>
            <person name="Crous P."/>
            <person name="Grigoriev I."/>
        </authorList>
    </citation>
    <scope>NUCLEOTIDE SEQUENCE</scope>
    <source>
        <strain evidence="1">ATCC 200398</strain>
    </source>
</reference>
<sequence length="273" mass="31177">MHGCSIICTMISWRDALPHAKRRACKLPKLVAHSTNHPRDNYLASGNPAAEAVRYDFISITPLRNFFKCSWDWEFPGMHESRLPFKYKSVLEAEADAEKNILFINFAAHLDPSLNPRVIFNCAPRIQATWFSESNLNPRTRDCVRNGRFVLDISDNFKNTLRVRKKKPAGSRHNHESLLCFQSWELPQSIFLDFHNNCQMVPKERALSLPKLLYARVEFRLQRRLDLRSKDGKVGSTDSTESKVLKPGEAILARSGTSGLTLSPFIVVLQPRG</sequence>
<gene>
    <name evidence="1" type="ORF">BDR25DRAFT_361157</name>
</gene>
<organism evidence="1 2">
    <name type="scientific">Lindgomyces ingoldianus</name>
    <dbReference type="NCBI Taxonomy" id="673940"/>
    <lineage>
        <taxon>Eukaryota</taxon>
        <taxon>Fungi</taxon>
        <taxon>Dikarya</taxon>
        <taxon>Ascomycota</taxon>
        <taxon>Pezizomycotina</taxon>
        <taxon>Dothideomycetes</taxon>
        <taxon>Pleosporomycetidae</taxon>
        <taxon>Pleosporales</taxon>
        <taxon>Lindgomycetaceae</taxon>
        <taxon>Lindgomyces</taxon>
    </lineage>
</organism>
<keyword evidence="2" id="KW-1185">Reference proteome</keyword>
<proteinExistence type="predicted"/>
<accession>A0ACB6QEK6</accession>